<sequence>MGALTKNKVTRVEQGKRRAANKASVKKDPKVQAVPLHKQGLISSIFKTLKID</sequence>
<evidence type="ECO:0000313" key="2">
    <source>
        <dbReference type="EMBL" id="MPM54763.1"/>
    </source>
</evidence>
<gene>
    <name evidence="2" type="ORF">SDC9_101543</name>
</gene>
<organism evidence="2">
    <name type="scientific">bioreactor metagenome</name>
    <dbReference type="NCBI Taxonomy" id="1076179"/>
    <lineage>
        <taxon>unclassified sequences</taxon>
        <taxon>metagenomes</taxon>
        <taxon>ecological metagenomes</taxon>
    </lineage>
</organism>
<reference evidence="2" key="1">
    <citation type="submission" date="2019-08" db="EMBL/GenBank/DDBJ databases">
        <authorList>
            <person name="Kucharzyk K."/>
            <person name="Murdoch R.W."/>
            <person name="Higgins S."/>
            <person name="Loffler F."/>
        </authorList>
    </citation>
    <scope>NUCLEOTIDE SEQUENCE</scope>
</reference>
<feature type="region of interest" description="Disordered" evidence="1">
    <location>
        <begin position="1"/>
        <end position="30"/>
    </location>
</feature>
<name>A0A645AV35_9ZZZZ</name>
<accession>A0A645AV35</accession>
<dbReference type="EMBL" id="VSSQ01014952">
    <property type="protein sequence ID" value="MPM54763.1"/>
    <property type="molecule type" value="Genomic_DNA"/>
</dbReference>
<protein>
    <submittedName>
        <fullName evidence="2">Uncharacterized protein</fullName>
    </submittedName>
</protein>
<proteinExistence type="predicted"/>
<evidence type="ECO:0000256" key="1">
    <source>
        <dbReference type="SAM" id="MobiDB-lite"/>
    </source>
</evidence>
<dbReference type="AlphaFoldDB" id="A0A645AV35"/>
<comment type="caution">
    <text evidence="2">The sequence shown here is derived from an EMBL/GenBank/DDBJ whole genome shotgun (WGS) entry which is preliminary data.</text>
</comment>